<evidence type="ECO:0000313" key="7">
    <source>
        <dbReference type="Proteomes" id="UP000184480"/>
    </source>
</evidence>
<evidence type="ECO:0000256" key="3">
    <source>
        <dbReference type="ARBA" id="ARBA00022989"/>
    </source>
</evidence>
<keyword evidence="2 5" id="KW-0812">Transmembrane</keyword>
<evidence type="ECO:0000256" key="2">
    <source>
        <dbReference type="ARBA" id="ARBA00022692"/>
    </source>
</evidence>
<accession>A0A1M5GP77</accession>
<feature type="transmembrane region" description="Helical" evidence="5">
    <location>
        <begin position="179"/>
        <end position="200"/>
    </location>
</feature>
<evidence type="ECO:0000256" key="5">
    <source>
        <dbReference type="HAMAP-Rule" id="MF_00902"/>
    </source>
</evidence>
<reference evidence="7" key="1">
    <citation type="submission" date="2016-11" db="EMBL/GenBank/DDBJ databases">
        <authorList>
            <person name="Varghese N."/>
            <person name="Submissions S."/>
        </authorList>
    </citation>
    <scope>NUCLEOTIDE SEQUENCE [LARGE SCALE GENOMIC DNA]</scope>
    <source>
        <strain evidence="7">DSM 27370</strain>
    </source>
</reference>
<dbReference type="PRINTS" id="PR01840">
    <property type="entry name" value="TATCFAMILY"/>
</dbReference>
<protein>
    <recommendedName>
        <fullName evidence="5">Sec-independent protein translocase protein TatC</fullName>
    </recommendedName>
</protein>
<dbReference type="PANTHER" id="PTHR30371:SF0">
    <property type="entry name" value="SEC-INDEPENDENT PROTEIN TRANSLOCASE PROTEIN TATC, CHLOROPLASTIC-RELATED"/>
    <property type="match status" value="1"/>
</dbReference>
<dbReference type="HAMAP" id="MF_00902">
    <property type="entry name" value="TatC"/>
    <property type="match status" value="1"/>
</dbReference>
<keyword evidence="7" id="KW-1185">Reference proteome</keyword>
<dbReference type="GO" id="GO:0033281">
    <property type="term" value="C:TAT protein transport complex"/>
    <property type="evidence" value="ECO:0007669"/>
    <property type="project" value="UniProtKB-UniRule"/>
</dbReference>
<dbReference type="GO" id="GO:0043953">
    <property type="term" value="P:protein transport by the Tat complex"/>
    <property type="evidence" value="ECO:0007669"/>
    <property type="project" value="UniProtKB-UniRule"/>
</dbReference>
<name>A0A1M5GP77_9BACT</name>
<organism evidence="6 7">
    <name type="scientific">Dysgonomonas macrotermitis</name>
    <dbReference type="NCBI Taxonomy" id="1346286"/>
    <lineage>
        <taxon>Bacteria</taxon>
        <taxon>Pseudomonadati</taxon>
        <taxon>Bacteroidota</taxon>
        <taxon>Bacteroidia</taxon>
        <taxon>Bacteroidales</taxon>
        <taxon>Dysgonomonadaceae</taxon>
        <taxon>Dysgonomonas</taxon>
    </lineage>
</organism>
<dbReference type="RefSeq" id="WP_062181839.1">
    <property type="nucleotide sequence ID" value="NZ_BBXL01000014.1"/>
</dbReference>
<dbReference type="Proteomes" id="UP000184480">
    <property type="component" value="Unassembled WGS sequence"/>
</dbReference>
<dbReference type="STRING" id="1346286.SAMN05444362_11483"/>
<dbReference type="NCBIfam" id="TIGR00945">
    <property type="entry name" value="tatC"/>
    <property type="match status" value="1"/>
</dbReference>
<feature type="transmembrane region" description="Helical" evidence="5">
    <location>
        <begin position="94"/>
        <end position="114"/>
    </location>
</feature>
<gene>
    <name evidence="5" type="primary">tatC</name>
    <name evidence="6" type="ORF">SAMN05444362_11483</name>
</gene>
<dbReference type="EMBL" id="FQUC01000014">
    <property type="protein sequence ID" value="SHG05539.1"/>
    <property type="molecule type" value="Genomic_DNA"/>
</dbReference>
<dbReference type="PANTHER" id="PTHR30371">
    <property type="entry name" value="SEC-INDEPENDENT PROTEIN TRANSLOCASE PROTEIN TATC"/>
    <property type="match status" value="1"/>
</dbReference>
<evidence type="ECO:0000256" key="4">
    <source>
        <dbReference type="ARBA" id="ARBA00023136"/>
    </source>
</evidence>
<feature type="transmembrane region" description="Helical" evidence="5">
    <location>
        <begin position="18"/>
        <end position="36"/>
    </location>
</feature>
<keyword evidence="5" id="KW-1003">Cell membrane</keyword>
<sequence length="265" mass="30552">MSTKTLTFWEHLDELRASLIRIVIVTVIFGFIAFFFKDYLFSLVLAPKNESFVTYTIFRDISNFFLSSGNEGEAFSVQLINTGLAEQFVIHMKVAMYAGLLCASPYILYLLFRFVAPALYSNEKRYAFRVVLGGYIMFLLGVLLNYFLIFPLTFRFLGTYQVSTEVVNMISLHSYVDTLMMLSLMMGLVFEIPILCWLFAKFGFLSAPFMRKYRRHAIVILLVISAVITPTTDIFTLLLVAMPMYLLYEISILIVMRCNKIEEVL</sequence>
<comment type="caution">
    <text evidence="5">Lacks conserved residue(s) required for the propagation of feature annotation.</text>
</comment>
<keyword evidence="4 5" id="KW-0472">Membrane</keyword>
<comment type="similarity">
    <text evidence="5">Belongs to the TatC family.</text>
</comment>
<dbReference type="Pfam" id="PF00902">
    <property type="entry name" value="TatC"/>
    <property type="match status" value="1"/>
</dbReference>
<keyword evidence="5" id="KW-0811">Translocation</keyword>
<dbReference type="OrthoDB" id="9777044at2"/>
<evidence type="ECO:0000256" key="1">
    <source>
        <dbReference type="ARBA" id="ARBA00004141"/>
    </source>
</evidence>
<comment type="subunit">
    <text evidence="5">Forms a complex with TatA.</text>
</comment>
<comment type="subcellular location">
    <subcellularLocation>
        <location evidence="5">Cell membrane</location>
        <topology evidence="5">Multi-pass membrane protein</topology>
    </subcellularLocation>
    <subcellularLocation>
        <location evidence="1">Membrane</location>
        <topology evidence="1">Multi-pass membrane protein</topology>
    </subcellularLocation>
</comment>
<dbReference type="GO" id="GO:0009977">
    <property type="term" value="F:proton motive force dependent protein transmembrane transporter activity"/>
    <property type="evidence" value="ECO:0007669"/>
    <property type="project" value="TreeGrafter"/>
</dbReference>
<feature type="transmembrane region" description="Helical" evidence="5">
    <location>
        <begin position="126"/>
        <end position="149"/>
    </location>
</feature>
<proteinExistence type="inferred from homology"/>
<keyword evidence="3 5" id="KW-1133">Transmembrane helix</keyword>
<dbReference type="GO" id="GO:0065002">
    <property type="term" value="P:intracellular protein transmembrane transport"/>
    <property type="evidence" value="ECO:0007669"/>
    <property type="project" value="TreeGrafter"/>
</dbReference>
<keyword evidence="5" id="KW-0653">Protein transport</keyword>
<evidence type="ECO:0000313" key="6">
    <source>
        <dbReference type="EMBL" id="SHG05539.1"/>
    </source>
</evidence>
<keyword evidence="5" id="KW-0813">Transport</keyword>
<dbReference type="AlphaFoldDB" id="A0A1M5GP77"/>
<dbReference type="InterPro" id="IPR002033">
    <property type="entry name" value="TatC"/>
</dbReference>
<comment type="function">
    <text evidence="5">Part of the twin-arginine translocation (Tat) system that transports large folded proteins containing a characteristic twin-arginine motif in their signal peptide across membranes.</text>
</comment>